<evidence type="ECO:0000256" key="5">
    <source>
        <dbReference type="ARBA" id="ARBA00023315"/>
    </source>
</evidence>
<protein>
    <recommendedName>
        <fullName evidence="8">Acetyltransferase component of pyruvate dehydrogenase complex</fullName>
        <ecNumber evidence="8">2.3.1.12</ecNumber>
    </recommendedName>
</protein>
<keyword evidence="13" id="KW-1185">Reference proteome</keyword>
<organism evidence="12 13">
    <name type="scientific">Bernardetia litoralis (strain ATCC 23117 / DSM 6794 / NBRC 15988 / NCIMB 1366 / Fx l1 / Sio-4)</name>
    <name type="common">Flexibacter litoralis</name>
    <dbReference type="NCBI Taxonomy" id="880071"/>
    <lineage>
        <taxon>Bacteria</taxon>
        <taxon>Pseudomonadati</taxon>
        <taxon>Bacteroidota</taxon>
        <taxon>Cytophagia</taxon>
        <taxon>Cytophagales</taxon>
        <taxon>Bernardetiaceae</taxon>
        <taxon>Bernardetia</taxon>
    </lineage>
</organism>
<dbReference type="Gene3D" id="3.30.559.10">
    <property type="entry name" value="Chloramphenicol acetyltransferase-like domain"/>
    <property type="match status" value="1"/>
</dbReference>
<dbReference type="OrthoDB" id="9805770at2"/>
<feature type="domain" description="Peripheral subunit-binding (PSBD)" evidence="11">
    <location>
        <begin position="265"/>
        <end position="302"/>
    </location>
</feature>
<dbReference type="EMBL" id="CP003345">
    <property type="protein sequence ID" value="AFM02615.1"/>
    <property type="molecule type" value="Genomic_DNA"/>
</dbReference>
<evidence type="ECO:0000259" key="10">
    <source>
        <dbReference type="PROSITE" id="PS50968"/>
    </source>
</evidence>
<evidence type="ECO:0000256" key="8">
    <source>
        <dbReference type="RuleBase" id="RU361137"/>
    </source>
</evidence>
<dbReference type="InterPro" id="IPR011053">
    <property type="entry name" value="Single_hybrid_motif"/>
</dbReference>
<feature type="compositionally biased region" description="Basic and acidic residues" evidence="9">
    <location>
        <begin position="101"/>
        <end position="127"/>
    </location>
</feature>
<comment type="cofactor">
    <cofactor evidence="8">
        <name>(R)-lipoate</name>
        <dbReference type="ChEBI" id="CHEBI:83088"/>
    </cofactor>
    <text evidence="8">Binds 2 lipoyl cofactors covalently.</text>
</comment>
<dbReference type="GO" id="GO:0006086">
    <property type="term" value="P:pyruvate decarboxylation to acetyl-CoA"/>
    <property type="evidence" value="ECO:0007669"/>
    <property type="project" value="InterPro"/>
</dbReference>
<dbReference type="PANTHER" id="PTHR23151">
    <property type="entry name" value="DIHYDROLIPOAMIDE ACETYL/SUCCINYL-TRANSFERASE-RELATED"/>
    <property type="match status" value="1"/>
</dbReference>
<dbReference type="NCBIfam" id="TIGR01349">
    <property type="entry name" value="PDHac_trf_mito"/>
    <property type="match status" value="1"/>
</dbReference>
<comment type="function">
    <text evidence="6">The pyruvate dehydrogenase complex catalyzes the overall conversion of pyruvate to acetyl-CoA and CO(2). It contains multiple copies of three enzymatic components: pyruvate dehydrogenase (E1), dihydrolipoamide acetyltransferase (E2) and lipoamide dehydrogenase (E3).</text>
</comment>
<dbReference type="PROSITE" id="PS51826">
    <property type="entry name" value="PSBD"/>
    <property type="match status" value="1"/>
</dbReference>
<sequence length="558" mass="60401">MAEILIMPRLTDTMEEGVVASILVKEGDTIKSGDLLAEIETDKATMEWESFVDGEVLYIGVTEGEGVPVNDPVLILGKKGEDISALKAKFGAGNNDSSEPSQKEETKETPKAEVKKEQPKEEESTIKKVDTSSINAVVLRMRKMTDTMEEGVLASWLVKVGDKLKSGDVIAEVETDKATMDFDIYDDGEVLYLAAEEGDSVPIDAPIAVIGEKGADYQALLDADNSSSSPKQETEKEQPKQETQTVATPANNSASSNGNSEGRIFISPLAKKMAEENGYDINQIDGSGENGRITKKDIENFTPLAASSEAKEVSQAPQQAQVEVKAAPAFAQEGTRDEKVSQMRKAIAKSLSASKFTAPHFYLTIAIDMDKAIETRKMLNELSDTKISFNDIVIKSTALALKKHPAINASWQGDTIRYNDNIHMGVAVAVDEGLLVPVVRFAEMKTLSQINKEVKEFAGKAKDKKLQPSDWEGSTFTISNLGMFGIEEFTAIINAPNACILAVGTITQQPVVKEGEIVVGNIMKMTLSCDHRVVDGAVGAAFLQTLKGLMENPLKMLV</sequence>
<dbReference type="Gene3D" id="4.10.320.10">
    <property type="entry name" value="E3-binding domain"/>
    <property type="match status" value="1"/>
</dbReference>
<feature type="domain" description="Lipoyl-binding" evidence="10">
    <location>
        <begin position="2"/>
        <end position="77"/>
    </location>
</feature>
<dbReference type="CDD" id="cd06849">
    <property type="entry name" value="lipoyl_domain"/>
    <property type="match status" value="2"/>
</dbReference>
<dbReference type="Pfam" id="PF00198">
    <property type="entry name" value="2-oxoacid_dh"/>
    <property type="match status" value="1"/>
</dbReference>
<evidence type="ECO:0000256" key="6">
    <source>
        <dbReference type="ARBA" id="ARBA00025211"/>
    </source>
</evidence>
<evidence type="ECO:0000256" key="2">
    <source>
        <dbReference type="ARBA" id="ARBA00011484"/>
    </source>
</evidence>
<evidence type="ECO:0000256" key="9">
    <source>
        <dbReference type="SAM" id="MobiDB-lite"/>
    </source>
</evidence>
<dbReference type="PANTHER" id="PTHR23151:SF90">
    <property type="entry name" value="DIHYDROLIPOYLLYSINE-RESIDUE ACETYLTRANSFERASE COMPONENT OF PYRUVATE DEHYDROGENASE COMPLEX, MITOCHONDRIAL-RELATED"/>
    <property type="match status" value="1"/>
</dbReference>
<dbReference type="InterPro" id="IPR003016">
    <property type="entry name" value="2-oxoA_DH_lipoyl-BS"/>
</dbReference>
<dbReference type="GO" id="GO:0004742">
    <property type="term" value="F:dihydrolipoyllysine-residue acetyltransferase activity"/>
    <property type="evidence" value="ECO:0007669"/>
    <property type="project" value="UniProtKB-UniRule"/>
</dbReference>
<evidence type="ECO:0000313" key="12">
    <source>
        <dbReference type="EMBL" id="AFM02615.1"/>
    </source>
</evidence>
<dbReference type="Gene3D" id="2.40.50.100">
    <property type="match status" value="2"/>
</dbReference>
<dbReference type="SUPFAM" id="SSF47005">
    <property type="entry name" value="Peripheral subunit-binding domain of 2-oxo acid dehydrogenase complex"/>
    <property type="match status" value="1"/>
</dbReference>
<reference evidence="13" key="1">
    <citation type="submission" date="2012-06" db="EMBL/GenBank/DDBJ databases">
        <title>The complete genome of Flexibacter litoralis DSM 6794.</title>
        <authorList>
            <person name="Lucas S."/>
            <person name="Copeland A."/>
            <person name="Lapidus A."/>
            <person name="Glavina del Rio T."/>
            <person name="Dalin E."/>
            <person name="Tice H."/>
            <person name="Bruce D."/>
            <person name="Goodwin L."/>
            <person name="Pitluck S."/>
            <person name="Peters L."/>
            <person name="Ovchinnikova G."/>
            <person name="Lu M."/>
            <person name="Kyrpides N."/>
            <person name="Mavromatis K."/>
            <person name="Ivanova N."/>
            <person name="Brettin T."/>
            <person name="Detter J.C."/>
            <person name="Han C."/>
            <person name="Larimer F."/>
            <person name="Land M."/>
            <person name="Hauser L."/>
            <person name="Markowitz V."/>
            <person name="Cheng J.-F."/>
            <person name="Hugenholtz P."/>
            <person name="Woyke T."/>
            <person name="Wu D."/>
            <person name="Spring S."/>
            <person name="Lang E."/>
            <person name="Kopitz M."/>
            <person name="Brambilla E."/>
            <person name="Klenk H.-P."/>
            <person name="Eisen J.A."/>
        </authorList>
    </citation>
    <scope>NUCLEOTIDE SEQUENCE [LARGE SCALE GENOMIC DNA]</scope>
    <source>
        <strain evidence="13">ATCC 23117 / DSM 6794 / NBRC 15988 / NCIMB 1366 / Sio-4</strain>
    </source>
</reference>
<dbReference type="InterPro" id="IPR023213">
    <property type="entry name" value="CAT-like_dom_sf"/>
</dbReference>
<evidence type="ECO:0000256" key="4">
    <source>
        <dbReference type="ARBA" id="ARBA00022823"/>
    </source>
</evidence>
<dbReference type="eggNOG" id="COG0508">
    <property type="taxonomic scope" value="Bacteria"/>
</dbReference>
<evidence type="ECO:0000256" key="7">
    <source>
        <dbReference type="ARBA" id="ARBA00048370"/>
    </source>
</evidence>
<dbReference type="InterPro" id="IPR001078">
    <property type="entry name" value="2-oxoacid_DH_actylTfrase"/>
</dbReference>
<keyword evidence="12" id="KW-0670">Pyruvate</keyword>
<dbReference type="SUPFAM" id="SSF52777">
    <property type="entry name" value="CoA-dependent acyltransferases"/>
    <property type="match status" value="1"/>
</dbReference>
<dbReference type="InterPro" id="IPR006257">
    <property type="entry name" value="LAT1"/>
</dbReference>
<dbReference type="AlphaFoldDB" id="I4AF80"/>
<evidence type="ECO:0000256" key="3">
    <source>
        <dbReference type="ARBA" id="ARBA00022679"/>
    </source>
</evidence>
<dbReference type="PATRIC" id="fig|880071.3.peg.114"/>
<comment type="similarity">
    <text evidence="1 8">Belongs to the 2-oxoacid dehydrogenase family.</text>
</comment>
<dbReference type="GO" id="GO:0045254">
    <property type="term" value="C:pyruvate dehydrogenase complex"/>
    <property type="evidence" value="ECO:0007669"/>
    <property type="project" value="UniProtKB-UniRule"/>
</dbReference>
<accession>I4AF80</accession>
<dbReference type="InterPro" id="IPR036625">
    <property type="entry name" value="E3-bd_dom_sf"/>
</dbReference>
<comment type="subunit">
    <text evidence="2">Forms a 24-polypeptide structural core with octahedral symmetry.</text>
</comment>
<dbReference type="Pfam" id="PF00364">
    <property type="entry name" value="Biotin_lipoyl"/>
    <property type="match status" value="2"/>
</dbReference>
<dbReference type="SUPFAM" id="SSF51230">
    <property type="entry name" value="Single hybrid motif"/>
    <property type="match status" value="2"/>
</dbReference>
<evidence type="ECO:0000259" key="11">
    <source>
        <dbReference type="PROSITE" id="PS51826"/>
    </source>
</evidence>
<dbReference type="HOGENOM" id="CLU_016733_10_2_10"/>
<dbReference type="Proteomes" id="UP000006054">
    <property type="component" value="Chromosome"/>
</dbReference>
<dbReference type="RefSeq" id="WP_014796083.1">
    <property type="nucleotide sequence ID" value="NC_018018.1"/>
</dbReference>
<dbReference type="PROSITE" id="PS00189">
    <property type="entry name" value="LIPOYL"/>
    <property type="match status" value="1"/>
</dbReference>
<feature type="region of interest" description="Disordered" evidence="9">
    <location>
        <begin position="90"/>
        <end position="127"/>
    </location>
</feature>
<keyword evidence="3 8" id="KW-0808">Transferase</keyword>
<dbReference type="EC" id="2.3.1.12" evidence="8"/>
<feature type="compositionally biased region" description="Low complexity" evidence="9">
    <location>
        <begin position="241"/>
        <end position="260"/>
    </location>
</feature>
<evidence type="ECO:0000256" key="1">
    <source>
        <dbReference type="ARBA" id="ARBA00007317"/>
    </source>
</evidence>
<dbReference type="STRING" id="880071.Fleli_0115"/>
<dbReference type="InterPro" id="IPR000089">
    <property type="entry name" value="Biotin_lipoyl"/>
</dbReference>
<feature type="domain" description="Lipoyl-binding" evidence="10">
    <location>
        <begin position="136"/>
        <end position="211"/>
    </location>
</feature>
<dbReference type="KEGG" id="fli:Fleli_0115"/>
<gene>
    <name evidence="12" type="ordered locus">Fleli_0115</name>
</gene>
<proteinExistence type="inferred from homology"/>
<dbReference type="InterPro" id="IPR004167">
    <property type="entry name" value="PSBD"/>
</dbReference>
<dbReference type="InterPro" id="IPR045257">
    <property type="entry name" value="E2/Pdx1"/>
</dbReference>
<evidence type="ECO:0000313" key="13">
    <source>
        <dbReference type="Proteomes" id="UP000006054"/>
    </source>
</evidence>
<name>I4AF80_BERLS</name>
<feature type="region of interest" description="Disordered" evidence="9">
    <location>
        <begin position="222"/>
        <end position="262"/>
    </location>
</feature>
<dbReference type="PROSITE" id="PS50968">
    <property type="entry name" value="BIOTINYL_LIPOYL"/>
    <property type="match status" value="2"/>
</dbReference>
<keyword evidence="5 8" id="KW-0012">Acyltransferase</keyword>
<keyword evidence="4 8" id="KW-0450">Lipoyl</keyword>
<dbReference type="Pfam" id="PF02817">
    <property type="entry name" value="E3_binding"/>
    <property type="match status" value="1"/>
</dbReference>
<comment type="catalytic activity">
    <reaction evidence="7 8">
        <text>N(6)-[(R)-dihydrolipoyl]-L-lysyl-[protein] + acetyl-CoA = N(6)-[(R)-S(8)-acetyldihydrolipoyl]-L-lysyl-[protein] + CoA</text>
        <dbReference type="Rhea" id="RHEA:17017"/>
        <dbReference type="Rhea" id="RHEA-COMP:10475"/>
        <dbReference type="Rhea" id="RHEA-COMP:10478"/>
        <dbReference type="ChEBI" id="CHEBI:57287"/>
        <dbReference type="ChEBI" id="CHEBI:57288"/>
        <dbReference type="ChEBI" id="CHEBI:83100"/>
        <dbReference type="ChEBI" id="CHEBI:83111"/>
        <dbReference type="EC" id="2.3.1.12"/>
    </reaction>
</comment>